<organism evidence="5 6">
    <name type="scientific">Aulographum hederae CBS 113979</name>
    <dbReference type="NCBI Taxonomy" id="1176131"/>
    <lineage>
        <taxon>Eukaryota</taxon>
        <taxon>Fungi</taxon>
        <taxon>Dikarya</taxon>
        <taxon>Ascomycota</taxon>
        <taxon>Pezizomycotina</taxon>
        <taxon>Dothideomycetes</taxon>
        <taxon>Pleosporomycetidae</taxon>
        <taxon>Aulographales</taxon>
        <taxon>Aulographaceae</taxon>
    </lineage>
</organism>
<evidence type="ECO:0000259" key="4">
    <source>
        <dbReference type="Pfam" id="PF23658"/>
    </source>
</evidence>
<dbReference type="Pfam" id="PF23658">
    <property type="entry name" value="PDZ_CPAF_rel"/>
    <property type="match status" value="1"/>
</dbReference>
<dbReference type="Proteomes" id="UP000800041">
    <property type="component" value="Unassembled WGS sequence"/>
</dbReference>
<dbReference type="GO" id="GO:0006508">
    <property type="term" value="P:proteolysis"/>
    <property type="evidence" value="ECO:0007669"/>
    <property type="project" value="InterPro"/>
</dbReference>
<dbReference type="InterPro" id="IPR005151">
    <property type="entry name" value="Tail-specific_protease"/>
</dbReference>
<evidence type="ECO:0000259" key="3">
    <source>
        <dbReference type="Pfam" id="PF03572"/>
    </source>
</evidence>
<dbReference type="InterPro" id="IPR056186">
    <property type="entry name" value="PDZ_CPAF-rel"/>
</dbReference>
<dbReference type="Gene3D" id="3.90.226.10">
    <property type="entry name" value="2-enoyl-CoA Hydratase, Chain A, domain 1"/>
    <property type="match status" value="1"/>
</dbReference>
<gene>
    <name evidence="5" type="ORF">K402DRAFT_431331</name>
</gene>
<feature type="domain" description="Tail specific protease" evidence="3">
    <location>
        <begin position="354"/>
        <end position="570"/>
    </location>
</feature>
<dbReference type="Pfam" id="PF03572">
    <property type="entry name" value="Peptidase_S41"/>
    <property type="match status" value="1"/>
</dbReference>
<evidence type="ECO:0000256" key="2">
    <source>
        <dbReference type="SAM" id="SignalP"/>
    </source>
</evidence>
<dbReference type="InterPro" id="IPR029045">
    <property type="entry name" value="ClpP/crotonase-like_dom_sf"/>
</dbReference>
<feature type="region of interest" description="Disordered" evidence="1">
    <location>
        <begin position="322"/>
        <end position="347"/>
    </location>
</feature>
<dbReference type="SUPFAM" id="SSF52096">
    <property type="entry name" value="ClpP/crotonase"/>
    <property type="match status" value="1"/>
</dbReference>
<dbReference type="PANTHER" id="PTHR37049">
    <property type="entry name" value="PEPTIDASE S41 FAMILY PROTEIN"/>
    <property type="match status" value="1"/>
</dbReference>
<dbReference type="EMBL" id="ML977157">
    <property type="protein sequence ID" value="KAF1986366.1"/>
    <property type="molecule type" value="Genomic_DNA"/>
</dbReference>
<dbReference type="InterPro" id="IPR052766">
    <property type="entry name" value="S41A_metabolite_peptidase"/>
</dbReference>
<keyword evidence="2" id="KW-0732">Signal</keyword>
<dbReference type="AlphaFoldDB" id="A0A6G1GZH2"/>
<name>A0A6G1GZH2_9PEZI</name>
<evidence type="ECO:0000313" key="5">
    <source>
        <dbReference type="EMBL" id="KAF1986366.1"/>
    </source>
</evidence>
<feature type="compositionally biased region" description="Basic and acidic residues" evidence="1">
    <location>
        <begin position="328"/>
        <end position="337"/>
    </location>
</feature>
<reference evidence="5" key="1">
    <citation type="journal article" date="2020" name="Stud. Mycol.">
        <title>101 Dothideomycetes genomes: a test case for predicting lifestyles and emergence of pathogens.</title>
        <authorList>
            <person name="Haridas S."/>
            <person name="Albert R."/>
            <person name="Binder M."/>
            <person name="Bloem J."/>
            <person name="Labutti K."/>
            <person name="Salamov A."/>
            <person name="Andreopoulos B."/>
            <person name="Baker S."/>
            <person name="Barry K."/>
            <person name="Bills G."/>
            <person name="Bluhm B."/>
            <person name="Cannon C."/>
            <person name="Castanera R."/>
            <person name="Culley D."/>
            <person name="Daum C."/>
            <person name="Ezra D."/>
            <person name="Gonzalez J."/>
            <person name="Henrissat B."/>
            <person name="Kuo A."/>
            <person name="Liang C."/>
            <person name="Lipzen A."/>
            <person name="Lutzoni F."/>
            <person name="Magnuson J."/>
            <person name="Mondo S."/>
            <person name="Nolan M."/>
            <person name="Ohm R."/>
            <person name="Pangilinan J."/>
            <person name="Park H.-J."/>
            <person name="Ramirez L."/>
            <person name="Alfaro M."/>
            <person name="Sun H."/>
            <person name="Tritt A."/>
            <person name="Yoshinaga Y."/>
            <person name="Zwiers L.-H."/>
            <person name="Turgeon B."/>
            <person name="Goodwin S."/>
            <person name="Spatafora J."/>
            <person name="Crous P."/>
            <person name="Grigoriev I."/>
        </authorList>
    </citation>
    <scope>NUCLEOTIDE SEQUENCE</scope>
    <source>
        <strain evidence="5">CBS 113979</strain>
    </source>
</reference>
<keyword evidence="6" id="KW-1185">Reference proteome</keyword>
<dbReference type="PANTHER" id="PTHR37049:SF4">
    <property type="entry name" value="RHODANESE DOMAIN-CONTAINING PROTEIN"/>
    <property type="match status" value="1"/>
</dbReference>
<feature type="domain" description="CPAF-like PDZ" evidence="4">
    <location>
        <begin position="148"/>
        <end position="266"/>
    </location>
</feature>
<proteinExistence type="predicted"/>
<feature type="signal peptide" evidence="2">
    <location>
        <begin position="1"/>
        <end position="24"/>
    </location>
</feature>
<feature type="chain" id="PRO_5026120963" evidence="2">
    <location>
        <begin position="25"/>
        <end position="716"/>
    </location>
</feature>
<protein>
    <submittedName>
        <fullName evidence="5">Uncharacterized protein</fullName>
    </submittedName>
</protein>
<accession>A0A6G1GZH2</accession>
<evidence type="ECO:0000313" key="6">
    <source>
        <dbReference type="Proteomes" id="UP000800041"/>
    </source>
</evidence>
<sequence length="716" mass="78940">MPSSLPLHLLILALSLLFTPLASPTSLASPPDPCAILAHYVTQHSHAASESIDYADALVALKCLESVPIDTAGNLELLEELPLFYDWYSFKAYLKSPPPGYLGGAVDIDAELANLKNRLQAGEFTTEWPFQRALQDIFLRAKDFRYGIPSLVSVSRDGKEVPEIYVTADILSNTTASSIPPSPVAKINNLPVVKFLEDLSTSARYHDPDAAFNAQLFSPTNHHVYSFFNTLLPVWPSQRSHVHYSALEFENGTRVYLTNWAALQGDWSGVENGRDYARKFCVDGGFPRGRGSPPYYGPRELQPSPFIESAGREFGGYFISATTTSSSSEEKREKEPNDMPNSDTWNRRSNNNDLAILRLNTFKISDGEAFNKATRLFLAEARRRRSTHLLIDLRSNNGGHSEYADDLLWNVLFPGSHTNLVRRLPAHAAYEQRVRLAGEEWAGRDRDDVERERVRSHREIYAWPIMTRPDGRGFESFDEYYGPYEMYRGANFTAAADQDTSRVHDADGRVSKGGGVDRTAEDLRDVERGPLFEAENIVMLTDGICSSACALFASSLHHTKSIRSIVLGGRLTPTGPMQALGGVKAGPVTLLSHLHSLARHAYSTSSRSPQDAPALQNSALAAFVNASTVLHKSSVGRLNVANFYRGEGLREMPLQFLYEAADCRVWYTGEMVRGVEETWRGVAEAAWGRGGEGRCVEGSVAGPGSVSAARKGGSGR</sequence>
<evidence type="ECO:0000256" key="1">
    <source>
        <dbReference type="SAM" id="MobiDB-lite"/>
    </source>
</evidence>
<dbReference type="OrthoDB" id="27214at2759"/>
<dbReference type="GO" id="GO:0008236">
    <property type="term" value="F:serine-type peptidase activity"/>
    <property type="evidence" value="ECO:0007669"/>
    <property type="project" value="InterPro"/>
</dbReference>